<feature type="region of interest" description="Disordered" evidence="5">
    <location>
        <begin position="1"/>
        <end position="42"/>
    </location>
</feature>
<dbReference type="PANTHER" id="PTHR22793">
    <property type="entry name" value="MYOCARDIN-RELATED TRANSCRIPTION FACTOR-RELATED"/>
    <property type="match status" value="1"/>
</dbReference>
<comment type="subcellular location">
    <subcellularLocation>
        <location evidence="1">Nucleus</location>
    </subcellularLocation>
</comment>
<dbReference type="Proteomes" id="UP001492380">
    <property type="component" value="Unassembled WGS sequence"/>
</dbReference>
<feature type="repeat" description="RPEL" evidence="4">
    <location>
        <begin position="70"/>
        <end position="95"/>
    </location>
</feature>
<dbReference type="Gene3D" id="6.10.140.2040">
    <property type="match status" value="1"/>
</dbReference>
<protein>
    <recommendedName>
        <fullName evidence="8">RPEL repeat protein</fullName>
    </recommendedName>
</protein>
<proteinExistence type="predicted"/>
<dbReference type="Pfam" id="PF02755">
    <property type="entry name" value="RPEL"/>
    <property type="match status" value="3"/>
</dbReference>
<comment type="caution">
    <text evidence="6">The sequence shown here is derived from an EMBL/GenBank/DDBJ whole genome shotgun (WGS) entry which is preliminary data.</text>
</comment>
<feature type="repeat" description="RPEL" evidence="4">
    <location>
        <begin position="114"/>
        <end position="139"/>
    </location>
</feature>
<gene>
    <name evidence="6" type="ORF">HDK90DRAFT_509927</name>
</gene>
<evidence type="ECO:0000256" key="3">
    <source>
        <dbReference type="ARBA" id="ARBA00023242"/>
    </source>
</evidence>
<evidence type="ECO:0000256" key="2">
    <source>
        <dbReference type="ARBA" id="ARBA00022737"/>
    </source>
</evidence>
<feature type="compositionally biased region" description="Polar residues" evidence="5">
    <location>
        <begin position="1"/>
        <end position="17"/>
    </location>
</feature>
<dbReference type="EMBL" id="JBBWRZ010000004">
    <property type="protein sequence ID" value="KAK8238286.1"/>
    <property type="molecule type" value="Genomic_DNA"/>
</dbReference>
<keyword evidence="7" id="KW-1185">Reference proteome</keyword>
<feature type="repeat" description="RPEL" evidence="4">
    <location>
        <begin position="26"/>
        <end position="51"/>
    </location>
</feature>
<dbReference type="Gene3D" id="6.10.150.10">
    <property type="match status" value="1"/>
</dbReference>
<evidence type="ECO:0000256" key="1">
    <source>
        <dbReference type="ARBA" id="ARBA00004123"/>
    </source>
</evidence>
<reference evidence="6 7" key="1">
    <citation type="submission" date="2024-04" db="EMBL/GenBank/DDBJ databases">
        <title>Phyllosticta paracitricarpa is synonymous to the EU quarantine fungus P. citricarpa based on phylogenomic analyses.</title>
        <authorList>
            <consortium name="Lawrence Berkeley National Laboratory"/>
            <person name="Van Ingen-Buijs V.A."/>
            <person name="Van Westerhoven A.C."/>
            <person name="Haridas S."/>
            <person name="Skiadas P."/>
            <person name="Martin F."/>
            <person name="Groenewald J.Z."/>
            <person name="Crous P.W."/>
            <person name="Seidl M.F."/>
        </authorList>
    </citation>
    <scope>NUCLEOTIDE SEQUENCE [LARGE SCALE GENOMIC DNA]</scope>
    <source>
        <strain evidence="6 7">CBS 123374</strain>
    </source>
</reference>
<feature type="compositionally biased region" description="Basic and acidic residues" evidence="5">
    <location>
        <begin position="22"/>
        <end position="42"/>
    </location>
</feature>
<dbReference type="PANTHER" id="PTHR22793:SF12">
    <property type="entry name" value="MYOCARDIN-RELATED TRANSCRIPTION FACTOR, ISOFORM H"/>
    <property type="match status" value="1"/>
</dbReference>
<evidence type="ECO:0008006" key="8">
    <source>
        <dbReference type="Google" id="ProtNLM"/>
    </source>
</evidence>
<organism evidence="6 7">
    <name type="scientific">Phyllosticta capitalensis</name>
    <dbReference type="NCBI Taxonomy" id="121624"/>
    <lineage>
        <taxon>Eukaryota</taxon>
        <taxon>Fungi</taxon>
        <taxon>Dikarya</taxon>
        <taxon>Ascomycota</taxon>
        <taxon>Pezizomycotina</taxon>
        <taxon>Dothideomycetes</taxon>
        <taxon>Dothideomycetes incertae sedis</taxon>
        <taxon>Botryosphaeriales</taxon>
        <taxon>Phyllostictaceae</taxon>
        <taxon>Phyllosticta</taxon>
    </lineage>
</organism>
<name>A0ABR1YTI4_9PEZI</name>
<dbReference type="InterPro" id="IPR043451">
    <property type="entry name" value="Myocardin-like"/>
</dbReference>
<sequence length="144" mass="16158">MASESETPVVDTTSISPVQAGPERRNSLEKHLQQRPDAQDLKNRHILLDTNAAPALQQKQLELERQQISDSLKKGIAHRPDRETLVQRHILPDSTAAPALQAHQLELEHHMRADKLENALKSRPKPEDLVEKGILNENENPVSA</sequence>
<feature type="region of interest" description="Disordered" evidence="5">
    <location>
        <begin position="118"/>
        <end position="144"/>
    </location>
</feature>
<dbReference type="PROSITE" id="PS51073">
    <property type="entry name" value="RPEL"/>
    <property type="match status" value="3"/>
</dbReference>
<evidence type="ECO:0000313" key="6">
    <source>
        <dbReference type="EMBL" id="KAK8238286.1"/>
    </source>
</evidence>
<keyword evidence="3" id="KW-0539">Nucleus</keyword>
<dbReference type="InterPro" id="IPR004018">
    <property type="entry name" value="RPEL_repeat"/>
</dbReference>
<keyword evidence="2" id="KW-0677">Repeat</keyword>
<evidence type="ECO:0000256" key="4">
    <source>
        <dbReference type="PROSITE-ProRule" id="PRU00401"/>
    </source>
</evidence>
<feature type="compositionally biased region" description="Basic and acidic residues" evidence="5">
    <location>
        <begin position="118"/>
        <end position="131"/>
    </location>
</feature>
<evidence type="ECO:0000256" key="5">
    <source>
        <dbReference type="SAM" id="MobiDB-lite"/>
    </source>
</evidence>
<dbReference type="SMART" id="SM00707">
    <property type="entry name" value="RPEL"/>
    <property type="match status" value="3"/>
</dbReference>
<evidence type="ECO:0000313" key="7">
    <source>
        <dbReference type="Proteomes" id="UP001492380"/>
    </source>
</evidence>
<accession>A0ABR1YTI4</accession>